<feature type="region of interest" description="Disordered" evidence="1">
    <location>
        <begin position="1"/>
        <end position="23"/>
    </location>
</feature>
<evidence type="ECO:0000256" key="1">
    <source>
        <dbReference type="SAM" id="MobiDB-lite"/>
    </source>
</evidence>
<keyword evidence="3" id="KW-1185">Reference proteome</keyword>
<reference evidence="3" key="2">
    <citation type="submission" date="2010-03" db="EMBL/GenBank/DDBJ databases">
        <title>The genome sequence of Coccidioides posadasii strain Silveira.</title>
        <authorList>
            <consortium name="The Broad Institute Genome Sequencing Center for Infectious Disease"/>
            <person name="Neafsey D."/>
            <person name="Orbach M."/>
            <person name="Henn M.R."/>
            <person name="Cole G.T."/>
            <person name="Galgiani J."/>
            <person name="Gardner M.J."/>
            <person name="Kirkland T.N."/>
            <person name="Taylor J.W."/>
            <person name="Young S.K."/>
            <person name="Zeng Q."/>
            <person name="Koehrsen M."/>
            <person name="Alvarado L."/>
            <person name="Berlin A."/>
            <person name="Borenstein D."/>
            <person name="Chapman S.B."/>
            <person name="Chen Z."/>
            <person name="Engels R."/>
            <person name="Freedman E."/>
            <person name="Gellesch M."/>
            <person name="Goldberg J."/>
            <person name="Griggs A."/>
            <person name="Gujja S."/>
            <person name="Heilman E."/>
            <person name="Heiman D."/>
            <person name="Howarth C."/>
            <person name="Jen D."/>
            <person name="Larson L."/>
            <person name="Mehta T."/>
            <person name="Neiman D."/>
            <person name="Park D."/>
            <person name="Pearson M."/>
            <person name="Richards J."/>
            <person name="Roberts A."/>
            <person name="Saif S."/>
            <person name="Shea T."/>
            <person name="Shenoy N."/>
            <person name="Sisk P."/>
            <person name="Stolte C."/>
            <person name="Sykes S."/>
            <person name="Walk T."/>
            <person name="White J."/>
            <person name="Yandava C."/>
            <person name="Haas B."/>
            <person name="Nusbaum C."/>
            <person name="Birren B."/>
        </authorList>
    </citation>
    <scope>NUCLEOTIDE SEQUENCE [LARGE SCALE GENOMIC DNA]</scope>
    <source>
        <strain evidence="3">RMSCC 757 / Silveira</strain>
    </source>
</reference>
<gene>
    <name evidence="2" type="ORF">CPSG_10158</name>
</gene>
<reference evidence="3" key="1">
    <citation type="journal article" date="2010" name="Genome Res.">
        <title>Population genomic sequencing of Coccidioides fungi reveals recent hybridization and transposon control.</title>
        <authorList>
            <person name="Neafsey D.E."/>
            <person name="Barker B.M."/>
            <person name="Sharpton T.J."/>
            <person name="Stajich J.E."/>
            <person name="Park D.J."/>
            <person name="Whiston E."/>
            <person name="Hung C.-Y."/>
            <person name="McMahan C."/>
            <person name="White J."/>
            <person name="Sykes S."/>
            <person name="Heiman D."/>
            <person name="Young S."/>
            <person name="Zeng Q."/>
            <person name="Abouelleil A."/>
            <person name="Aftuck L."/>
            <person name="Bessette D."/>
            <person name="Brown A."/>
            <person name="FitzGerald M."/>
            <person name="Lui A."/>
            <person name="Macdonald J.P."/>
            <person name="Priest M."/>
            <person name="Orbach M.J."/>
            <person name="Galgiani J.N."/>
            <person name="Kirkland T.N."/>
            <person name="Cole G.T."/>
            <person name="Birren B.W."/>
            <person name="Henn M.R."/>
            <person name="Taylor J.W."/>
            <person name="Rounsley S.D."/>
        </authorList>
    </citation>
    <scope>NUCLEOTIDE SEQUENCE [LARGE SCALE GENOMIC DNA]</scope>
    <source>
        <strain evidence="3">RMSCC 757 / Silveira</strain>
    </source>
</reference>
<organism evidence="3">
    <name type="scientific">Coccidioides posadasii (strain RMSCC 757 / Silveira)</name>
    <name type="common">Valley fever fungus</name>
    <dbReference type="NCBI Taxonomy" id="443226"/>
    <lineage>
        <taxon>Eukaryota</taxon>
        <taxon>Fungi</taxon>
        <taxon>Dikarya</taxon>
        <taxon>Ascomycota</taxon>
        <taxon>Pezizomycotina</taxon>
        <taxon>Eurotiomycetes</taxon>
        <taxon>Eurotiomycetidae</taxon>
        <taxon>Onygenales</taxon>
        <taxon>Onygenaceae</taxon>
        <taxon>Coccidioides</taxon>
    </lineage>
</organism>
<accession>E9DK09</accession>
<dbReference type="VEuPathDB" id="FungiDB:CPSG_10158"/>
<name>E9DK09_COCPS</name>
<dbReference type="HOGENOM" id="CLU_1937974_0_0_1"/>
<protein>
    <submittedName>
        <fullName evidence="2">Uncharacterized protein</fullName>
    </submittedName>
</protein>
<evidence type="ECO:0000313" key="3">
    <source>
        <dbReference type="Proteomes" id="UP000002497"/>
    </source>
</evidence>
<evidence type="ECO:0000313" key="2">
    <source>
        <dbReference type="EMBL" id="EFW13243.1"/>
    </source>
</evidence>
<feature type="compositionally biased region" description="Basic residues" evidence="1">
    <location>
        <begin position="10"/>
        <end position="19"/>
    </location>
</feature>
<dbReference type="EMBL" id="GL636527">
    <property type="protein sequence ID" value="EFW13243.1"/>
    <property type="molecule type" value="Genomic_DNA"/>
</dbReference>
<proteinExistence type="predicted"/>
<sequence length="130" mass="14673">MPRLRDGQRNRKSTRRRRNGSSGAINPLMNCFLELSMHEFCQSDSKDSNPVLQRQNPTMSSTLQLETKKNKFWQSTSDAAFATTLILIMLVLQGPTFESMVATPSPAVWCDTTSVGDSKHNQIGPWIRSR</sequence>
<dbReference type="AlphaFoldDB" id="E9DK09"/>
<dbReference type="Proteomes" id="UP000002497">
    <property type="component" value="Unassembled WGS sequence"/>
</dbReference>